<proteinExistence type="predicted"/>
<feature type="region of interest" description="Disordered" evidence="1">
    <location>
        <begin position="39"/>
        <end position="60"/>
    </location>
</feature>
<protein>
    <submittedName>
        <fullName evidence="2">Uncharacterized protein</fullName>
    </submittedName>
</protein>
<evidence type="ECO:0000313" key="3">
    <source>
        <dbReference type="Proteomes" id="UP000297638"/>
    </source>
</evidence>
<evidence type="ECO:0000313" key="2">
    <source>
        <dbReference type="EMBL" id="TFH55745.1"/>
    </source>
</evidence>
<dbReference type="Proteomes" id="UP000297638">
    <property type="component" value="Unassembled WGS sequence"/>
</dbReference>
<name>A0A4Y8TU90_9MICC</name>
<evidence type="ECO:0000256" key="1">
    <source>
        <dbReference type="SAM" id="MobiDB-lite"/>
    </source>
</evidence>
<organism evidence="2 3">
    <name type="scientific">Glutamicibacter arilaitensis</name>
    <dbReference type="NCBI Taxonomy" id="256701"/>
    <lineage>
        <taxon>Bacteria</taxon>
        <taxon>Bacillati</taxon>
        <taxon>Actinomycetota</taxon>
        <taxon>Actinomycetes</taxon>
        <taxon>Micrococcales</taxon>
        <taxon>Micrococcaceae</taxon>
        <taxon>Glutamicibacter</taxon>
    </lineage>
</organism>
<reference evidence="2 3" key="1">
    <citation type="submission" date="2019-03" db="EMBL/GenBank/DDBJ databases">
        <title>Glutamicibacter sp. LJH19 genome.</title>
        <authorList>
            <person name="Sinai Borker S."/>
            <person name="Kumar R."/>
        </authorList>
    </citation>
    <scope>NUCLEOTIDE SEQUENCE [LARGE SCALE GENOMIC DNA]</scope>
    <source>
        <strain evidence="2 3">LJH19</strain>
    </source>
</reference>
<sequence length="60" mass="6430">MKSPYQRGRSSSTGYAIDIESDSIHIRAVWALAVPGCDGRKLSSRTRARHASSGTSSHVA</sequence>
<dbReference type="EMBL" id="SPDS01000001">
    <property type="protein sequence ID" value="TFH55745.1"/>
    <property type="molecule type" value="Genomic_DNA"/>
</dbReference>
<comment type="caution">
    <text evidence="2">The sequence shown here is derived from an EMBL/GenBank/DDBJ whole genome shotgun (WGS) entry which is preliminary data.</text>
</comment>
<dbReference type="RefSeq" id="WP_134779051.1">
    <property type="nucleotide sequence ID" value="NZ_SPDS01000001.1"/>
</dbReference>
<accession>A0A4Y8TU90</accession>
<dbReference type="AlphaFoldDB" id="A0A4Y8TU90"/>
<gene>
    <name evidence="2" type="ORF">EXY26_01265</name>
</gene>